<feature type="domain" description="Peptidase S1" evidence="12">
    <location>
        <begin position="203"/>
        <end position="445"/>
    </location>
</feature>
<dbReference type="InterPro" id="IPR043504">
    <property type="entry name" value="Peptidase_S1_PA_chymotrypsin"/>
</dbReference>
<dbReference type="InterPro" id="IPR009003">
    <property type="entry name" value="Peptidase_S1_PA"/>
</dbReference>
<evidence type="ECO:0000256" key="8">
    <source>
        <dbReference type="ARBA" id="ARBA00024195"/>
    </source>
</evidence>
<dbReference type="GO" id="GO:0008236">
    <property type="term" value="F:serine-type peptidase activity"/>
    <property type="evidence" value="ECO:0007669"/>
    <property type="project" value="UniProtKB-KW"/>
</dbReference>
<name>A0ABD2XK33_9HYME</name>
<dbReference type="Pfam" id="PF00089">
    <property type="entry name" value="Trypsin"/>
    <property type="match status" value="1"/>
</dbReference>
<keyword evidence="5 9" id="KW-0378">Hydrolase</keyword>
<dbReference type="InterPro" id="IPR022700">
    <property type="entry name" value="CLIP"/>
</dbReference>
<evidence type="ECO:0000256" key="5">
    <source>
        <dbReference type="ARBA" id="ARBA00022801"/>
    </source>
</evidence>
<evidence type="ECO:0000256" key="9">
    <source>
        <dbReference type="RuleBase" id="RU363034"/>
    </source>
</evidence>
<dbReference type="SUPFAM" id="SSF50494">
    <property type="entry name" value="Trypsin-like serine proteases"/>
    <property type="match status" value="1"/>
</dbReference>
<dbReference type="PROSITE" id="PS00135">
    <property type="entry name" value="TRYPSIN_SER"/>
    <property type="match status" value="1"/>
</dbReference>
<dbReference type="FunFam" id="2.40.10.10:FF:000015">
    <property type="entry name" value="Atrial natriuretic peptide-converting enzyme"/>
    <property type="match status" value="1"/>
</dbReference>
<dbReference type="InterPro" id="IPR033116">
    <property type="entry name" value="TRYPSIN_SER"/>
</dbReference>
<dbReference type="InterPro" id="IPR018114">
    <property type="entry name" value="TRYPSIN_HIS"/>
</dbReference>
<dbReference type="PANTHER" id="PTHR24253:SF153">
    <property type="entry name" value="SERINE PROTEASE HEPSIN"/>
    <property type="match status" value="1"/>
</dbReference>
<feature type="compositionally biased region" description="Low complexity" evidence="10">
    <location>
        <begin position="103"/>
        <end position="122"/>
    </location>
</feature>
<evidence type="ECO:0000256" key="1">
    <source>
        <dbReference type="ARBA" id="ARBA00004613"/>
    </source>
</evidence>
<dbReference type="Proteomes" id="UP001627154">
    <property type="component" value="Unassembled WGS sequence"/>
</dbReference>
<evidence type="ECO:0000256" key="4">
    <source>
        <dbReference type="ARBA" id="ARBA00022729"/>
    </source>
</evidence>
<dbReference type="GO" id="GO:0006508">
    <property type="term" value="P:proteolysis"/>
    <property type="evidence" value="ECO:0007669"/>
    <property type="project" value="UniProtKB-KW"/>
</dbReference>
<keyword evidence="2" id="KW-0964">Secreted</keyword>
<evidence type="ECO:0000256" key="7">
    <source>
        <dbReference type="ARBA" id="ARBA00023157"/>
    </source>
</evidence>
<dbReference type="InterPro" id="IPR001314">
    <property type="entry name" value="Peptidase_S1A"/>
</dbReference>
<gene>
    <name evidence="13" type="ORF">TKK_002209</name>
</gene>
<reference evidence="13 14" key="1">
    <citation type="journal article" date="2024" name="bioRxiv">
        <title>A reference genome for Trichogramma kaykai: A tiny desert-dwelling parasitoid wasp with competing sex-ratio distorters.</title>
        <authorList>
            <person name="Culotta J."/>
            <person name="Lindsey A.R."/>
        </authorList>
    </citation>
    <scope>NUCLEOTIDE SEQUENCE [LARGE SCALE GENOMIC DNA]</scope>
    <source>
        <strain evidence="13 14">KSX58</strain>
    </source>
</reference>
<keyword evidence="6 9" id="KW-0720">Serine protease</keyword>
<sequence>MVPAKTCLLFVFVVQTAYFKPVWSQSSYVEDQPCTVKGKMGICRQVWNCNSVYNDFLAGKTDAVICSFQGTSPIICCPDGIHGPMKVVTEKDNAVWGTVDQQQPTTSMTTPSYNNNDNNNNNPGWVTPGPSFTTRRPNRFPTTLTSRYVENPFLTTKPPCKAARKMCSEYAKAVYEWVRPPTLLDENSLVNRSTCAITSKKLIVGGKKASPREFPHMALVGYLNNNEVHWRCGGSLISDRFVLTAAHCTYALQWGDAEWVRLGVTNMLQTRNAQDRRIVDRIRHPKYKASSKYYDIALLRLETPVKFNGYVRPACLSLDSRLPVGQNSLATGWGLREMFDTDAPEDLLKVTVPVIAQDQCQRVYQNQKQNLANGIDQMTQFCAGTYGKDTCQGDSGGPLMVYHQEEECMYDIIGITSFGKACGSVTPGVYTRVYEFTDWIGSIVWPNLC</sequence>
<organism evidence="13 14">
    <name type="scientific">Trichogramma kaykai</name>
    <dbReference type="NCBI Taxonomy" id="54128"/>
    <lineage>
        <taxon>Eukaryota</taxon>
        <taxon>Metazoa</taxon>
        <taxon>Ecdysozoa</taxon>
        <taxon>Arthropoda</taxon>
        <taxon>Hexapoda</taxon>
        <taxon>Insecta</taxon>
        <taxon>Pterygota</taxon>
        <taxon>Neoptera</taxon>
        <taxon>Endopterygota</taxon>
        <taxon>Hymenoptera</taxon>
        <taxon>Apocrita</taxon>
        <taxon>Proctotrupomorpha</taxon>
        <taxon>Chalcidoidea</taxon>
        <taxon>Trichogrammatidae</taxon>
        <taxon>Trichogramma</taxon>
    </lineage>
</organism>
<keyword evidence="7" id="KW-1015">Disulfide bond</keyword>
<dbReference type="CDD" id="cd00190">
    <property type="entry name" value="Tryp_SPc"/>
    <property type="match status" value="1"/>
</dbReference>
<dbReference type="PROSITE" id="PS50240">
    <property type="entry name" value="TRYPSIN_DOM"/>
    <property type="match status" value="1"/>
</dbReference>
<accession>A0ABD2XK33</accession>
<feature type="chain" id="PRO_5044890535" description="Peptidase S1 domain-containing protein" evidence="11">
    <location>
        <begin position="25"/>
        <end position="449"/>
    </location>
</feature>
<keyword evidence="3 9" id="KW-0645">Protease</keyword>
<evidence type="ECO:0000259" key="12">
    <source>
        <dbReference type="PROSITE" id="PS50240"/>
    </source>
</evidence>
<protein>
    <recommendedName>
        <fullName evidence="12">Peptidase S1 domain-containing protein</fullName>
    </recommendedName>
</protein>
<dbReference type="SMART" id="SM00020">
    <property type="entry name" value="Tryp_SPc"/>
    <property type="match status" value="1"/>
</dbReference>
<keyword evidence="4 11" id="KW-0732">Signal</keyword>
<feature type="signal peptide" evidence="11">
    <location>
        <begin position="1"/>
        <end position="24"/>
    </location>
</feature>
<evidence type="ECO:0000256" key="10">
    <source>
        <dbReference type="SAM" id="MobiDB-lite"/>
    </source>
</evidence>
<evidence type="ECO:0000313" key="14">
    <source>
        <dbReference type="Proteomes" id="UP001627154"/>
    </source>
</evidence>
<dbReference type="PRINTS" id="PR00722">
    <property type="entry name" value="CHYMOTRYPSIN"/>
</dbReference>
<dbReference type="InterPro" id="IPR001254">
    <property type="entry name" value="Trypsin_dom"/>
</dbReference>
<proteinExistence type="inferred from homology"/>
<dbReference type="PROSITE" id="PS00134">
    <property type="entry name" value="TRYPSIN_HIS"/>
    <property type="match status" value="1"/>
</dbReference>
<evidence type="ECO:0000256" key="3">
    <source>
        <dbReference type="ARBA" id="ARBA00022670"/>
    </source>
</evidence>
<dbReference type="PANTHER" id="PTHR24253">
    <property type="entry name" value="TRANSMEMBRANE PROTEASE SERINE"/>
    <property type="match status" value="1"/>
</dbReference>
<evidence type="ECO:0000256" key="11">
    <source>
        <dbReference type="SAM" id="SignalP"/>
    </source>
</evidence>
<evidence type="ECO:0000256" key="2">
    <source>
        <dbReference type="ARBA" id="ARBA00022525"/>
    </source>
</evidence>
<evidence type="ECO:0000313" key="13">
    <source>
        <dbReference type="EMBL" id="KAL3405163.1"/>
    </source>
</evidence>
<feature type="region of interest" description="Disordered" evidence="10">
    <location>
        <begin position="103"/>
        <end position="136"/>
    </location>
</feature>
<comment type="caution">
    <text evidence="13">The sequence shown here is derived from an EMBL/GenBank/DDBJ whole genome shotgun (WGS) entry which is preliminary data.</text>
</comment>
<comment type="similarity">
    <text evidence="8">Belongs to the peptidase S1 family. CLIP subfamily.</text>
</comment>
<dbReference type="AlphaFoldDB" id="A0ABD2XK33"/>
<dbReference type="Gene3D" id="2.40.10.10">
    <property type="entry name" value="Trypsin-like serine proteases"/>
    <property type="match status" value="1"/>
</dbReference>
<comment type="subcellular location">
    <subcellularLocation>
        <location evidence="1">Secreted</location>
    </subcellularLocation>
</comment>
<dbReference type="SMART" id="SM00680">
    <property type="entry name" value="CLIP"/>
    <property type="match status" value="1"/>
</dbReference>
<evidence type="ECO:0000256" key="6">
    <source>
        <dbReference type="ARBA" id="ARBA00022825"/>
    </source>
</evidence>
<dbReference type="EMBL" id="JBJJXI010000021">
    <property type="protein sequence ID" value="KAL3405163.1"/>
    <property type="molecule type" value="Genomic_DNA"/>
</dbReference>
<keyword evidence="14" id="KW-1185">Reference proteome</keyword>
<dbReference type="GO" id="GO:0005576">
    <property type="term" value="C:extracellular region"/>
    <property type="evidence" value="ECO:0007669"/>
    <property type="project" value="UniProtKB-SubCell"/>
</dbReference>